<keyword evidence="3 8" id="KW-0812">Transmembrane</keyword>
<organism evidence="11 12">
    <name type="scientific">Saccharothrix variisporea</name>
    <dbReference type="NCBI Taxonomy" id="543527"/>
    <lineage>
        <taxon>Bacteria</taxon>
        <taxon>Bacillati</taxon>
        <taxon>Actinomycetota</taxon>
        <taxon>Actinomycetes</taxon>
        <taxon>Pseudonocardiales</taxon>
        <taxon>Pseudonocardiaceae</taxon>
        <taxon>Saccharothrix</taxon>
    </lineage>
</organism>
<protein>
    <submittedName>
        <fullName evidence="11">Putative ABC transport system permease protein</fullName>
    </submittedName>
</protein>
<comment type="similarity">
    <text evidence="6">Belongs to the ABC-4 integral membrane protein family.</text>
</comment>
<evidence type="ECO:0000256" key="2">
    <source>
        <dbReference type="ARBA" id="ARBA00022475"/>
    </source>
</evidence>
<evidence type="ECO:0000256" key="5">
    <source>
        <dbReference type="ARBA" id="ARBA00023136"/>
    </source>
</evidence>
<dbReference type="EMBL" id="RBXR01000001">
    <property type="protein sequence ID" value="RKT70993.1"/>
    <property type="molecule type" value="Genomic_DNA"/>
</dbReference>
<dbReference type="GO" id="GO:0022857">
    <property type="term" value="F:transmembrane transporter activity"/>
    <property type="evidence" value="ECO:0007669"/>
    <property type="project" value="TreeGrafter"/>
</dbReference>
<feature type="region of interest" description="Disordered" evidence="7">
    <location>
        <begin position="102"/>
        <end position="122"/>
    </location>
</feature>
<evidence type="ECO:0000256" key="1">
    <source>
        <dbReference type="ARBA" id="ARBA00004651"/>
    </source>
</evidence>
<feature type="transmembrane region" description="Helical" evidence="8">
    <location>
        <begin position="274"/>
        <end position="299"/>
    </location>
</feature>
<sequence>MLRSPALPEAARLRPGDVVRLGAHGMRTRPLRAVLSALGIAIGIAAVVAVVGIPASSQRALQDQLDRLGTNLLQAQPGQTFGGDDAKLPVTAVPMAQRIGPVTAASGTGRTGQTVRRNDQVPADETSGLSVLAARPDLLGVLEGEVASGRFLDDDTPGVVLGSVAATRLGIDRPGRLVWIGGKWFTVVGVLRPMPLSPEIERSVLVGWSTAERDFGFDGHPSTVYVRAVDSAVEAVRNVLGRTLNPEQPNEVNVARPSEALAAKRLTESSFSALFLGLGGVALLVGGVGVANTMVISVLERRREIGLRRALGATRRQVRGQFLAESVLLSGLGGLVGVLVGVAVTAGYAASRQWPAVVPVPALLGGVVVAMVVGAVAGAYPAVRAARLAPTEALA</sequence>
<evidence type="ECO:0000313" key="11">
    <source>
        <dbReference type="EMBL" id="RKT70993.1"/>
    </source>
</evidence>
<dbReference type="GO" id="GO:0005886">
    <property type="term" value="C:plasma membrane"/>
    <property type="evidence" value="ECO:0007669"/>
    <property type="project" value="UniProtKB-SubCell"/>
</dbReference>
<feature type="transmembrane region" description="Helical" evidence="8">
    <location>
        <begin position="326"/>
        <end position="350"/>
    </location>
</feature>
<dbReference type="InterPro" id="IPR003838">
    <property type="entry name" value="ABC3_permease_C"/>
</dbReference>
<gene>
    <name evidence="11" type="ORF">DFJ66_4270</name>
</gene>
<dbReference type="Proteomes" id="UP000272729">
    <property type="component" value="Unassembled WGS sequence"/>
</dbReference>
<dbReference type="InterPro" id="IPR025857">
    <property type="entry name" value="MacB_PCD"/>
</dbReference>
<feature type="domain" description="MacB-like periplasmic core" evidence="10">
    <location>
        <begin position="34"/>
        <end position="238"/>
    </location>
</feature>
<evidence type="ECO:0000256" key="6">
    <source>
        <dbReference type="ARBA" id="ARBA00038076"/>
    </source>
</evidence>
<dbReference type="Pfam" id="PF02687">
    <property type="entry name" value="FtsX"/>
    <property type="match status" value="1"/>
</dbReference>
<evidence type="ECO:0000259" key="10">
    <source>
        <dbReference type="Pfam" id="PF12704"/>
    </source>
</evidence>
<keyword evidence="4 8" id="KW-1133">Transmembrane helix</keyword>
<feature type="transmembrane region" description="Helical" evidence="8">
    <location>
        <begin position="362"/>
        <end position="383"/>
    </location>
</feature>
<evidence type="ECO:0000259" key="9">
    <source>
        <dbReference type="Pfam" id="PF02687"/>
    </source>
</evidence>
<keyword evidence="2" id="KW-1003">Cell membrane</keyword>
<dbReference type="PANTHER" id="PTHR30572">
    <property type="entry name" value="MEMBRANE COMPONENT OF TRANSPORTER-RELATED"/>
    <property type="match status" value="1"/>
</dbReference>
<evidence type="ECO:0000256" key="8">
    <source>
        <dbReference type="SAM" id="Phobius"/>
    </source>
</evidence>
<feature type="domain" description="ABC3 transporter permease C-terminal" evidence="9">
    <location>
        <begin position="279"/>
        <end position="389"/>
    </location>
</feature>
<feature type="compositionally biased region" description="Polar residues" evidence="7">
    <location>
        <begin position="105"/>
        <end position="115"/>
    </location>
</feature>
<dbReference type="InterPro" id="IPR050250">
    <property type="entry name" value="Macrolide_Exporter_MacB"/>
</dbReference>
<reference evidence="11 12" key="1">
    <citation type="submission" date="2018-10" db="EMBL/GenBank/DDBJ databases">
        <title>Sequencing the genomes of 1000 actinobacteria strains.</title>
        <authorList>
            <person name="Klenk H.-P."/>
        </authorList>
    </citation>
    <scope>NUCLEOTIDE SEQUENCE [LARGE SCALE GENOMIC DNA]</scope>
    <source>
        <strain evidence="11 12">DSM 43911</strain>
    </source>
</reference>
<proteinExistence type="inferred from homology"/>
<evidence type="ECO:0000256" key="3">
    <source>
        <dbReference type="ARBA" id="ARBA00022692"/>
    </source>
</evidence>
<comment type="subcellular location">
    <subcellularLocation>
        <location evidence="1">Cell membrane</location>
        <topology evidence="1">Multi-pass membrane protein</topology>
    </subcellularLocation>
</comment>
<dbReference type="PANTHER" id="PTHR30572:SF4">
    <property type="entry name" value="ABC TRANSPORTER PERMEASE YTRF"/>
    <property type="match status" value="1"/>
</dbReference>
<evidence type="ECO:0000256" key="4">
    <source>
        <dbReference type="ARBA" id="ARBA00022989"/>
    </source>
</evidence>
<feature type="transmembrane region" description="Helical" evidence="8">
    <location>
        <begin position="33"/>
        <end position="55"/>
    </location>
</feature>
<evidence type="ECO:0000313" key="12">
    <source>
        <dbReference type="Proteomes" id="UP000272729"/>
    </source>
</evidence>
<accession>A0A495XEF4</accession>
<name>A0A495XEF4_9PSEU</name>
<keyword evidence="12" id="KW-1185">Reference proteome</keyword>
<keyword evidence="5 8" id="KW-0472">Membrane</keyword>
<dbReference type="AlphaFoldDB" id="A0A495XEF4"/>
<dbReference type="Pfam" id="PF12704">
    <property type="entry name" value="MacB_PCD"/>
    <property type="match status" value="1"/>
</dbReference>
<evidence type="ECO:0000256" key="7">
    <source>
        <dbReference type="SAM" id="MobiDB-lite"/>
    </source>
</evidence>
<comment type="caution">
    <text evidence="11">The sequence shown here is derived from an EMBL/GenBank/DDBJ whole genome shotgun (WGS) entry which is preliminary data.</text>
</comment>